<accession>A0A171KUS6</accession>
<evidence type="ECO:0000313" key="1">
    <source>
        <dbReference type="EMBL" id="KKO72643.1"/>
    </source>
</evidence>
<sequence>MHAALSGGLVSGGGLAVAGQDGPVSNTSAARWLAAFPWPPGVHSQHVLRGARWQGCPLDAVLFTSAAAPQQLARQLAGVLNTRPGLLLEPETLRMHWYDTGRHQVLTLAAQPGGGSIGSLSSLMLDGCGGAAGQATVDIVAALRTADAASGAATRQAQEELGPRQAQDTARVLLDISDQVAEIRVRQRLYLHDGLPGEIWQAWVDGLRSAGWQAAATEPEAGSLGQRQAGIWTRDRRRLVLRLLPAGDATVAWRLDEETAP</sequence>
<name>A0A171KUS6_9BURK</name>
<proteinExistence type="predicted"/>
<dbReference type="Proteomes" id="UP000078084">
    <property type="component" value="Unassembled WGS sequence"/>
</dbReference>
<comment type="caution">
    <text evidence="1">The sequence shown here is derived from an EMBL/GenBank/DDBJ whole genome shotgun (WGS) entry which is preliminary data.</text>
</comment>
<evidence type="ECO:0000313" key="2">
    <source>
        <dbReference type="Proteomes" id="UP000078084"/>
    </source>
</evidence>
<protein>
    <submittedName>
        <fullName evidence="1">Uncharacterized protein</fullName>
    </submittedName>
</protein>
<dbReference type="EMBL" id="LBNE01000002">
    <property type="protein sequence ID" value="KKO72643.1"/>
    <property type="molecule type" value="Genomic_DNA"/>
</dbReference>
<dbReference type="STRING" id="206506.AAV32_06440"/>
<gene>
    <name evidence="1" type="ORF">AAV32_06440</name>
</gene>
<organism evidence="1 2">
    <name type="scientific">Kerstersia gyiorum</name>
    <dbReference type="NCBI Taxonomy" id="206506"/>
    <lineage>
        <taxon>Bacteria</taxon>
        <taxon>Pseudomonadati</taxon>
        <taxon>Pseudomonadota</taxon>
        <taxon>Betaproteobacteria</taxon>
        <taxon>Burkholderiales</taxon>
        <taxon>Alcaligenaceae</taxon>
        <taxon>Kerstersia</taxon>
    </lineage>
</organism>
<dbReference type="AlphaFoldDB" id="A0A171KUS6"/>
<keyword evidence="2" id="KW-1185">Reference proteome</keyword>
<reference evidence="1 2" key="1">
    <citation type="submission" date="2015-04" db="EMBL/GenBank/DDBJ databases">
        <title>Genome sequence of Kerstersia gyiorum CG1.</title>
        <authorList>
            <person name="Greninger A.L."/>
            <person name="Kozyreva V."/>
            <person name="Chaturvedi V."/>
        </authorList>
    </citation>
    <scope>NUCLEOTIDE SEQUENCE [LARGE SCALE GENOMIC DNA]</scope>
    <source>
        <strain evidence="1 2">CG1</strain>
    </source>
</reference>